<keyword evidence="2" id="KW-1133">Transmembrane helix</keyword>
<dbReference type="Gramene" id="Vigun05g207900.1.v1.2">
    <property type="protein sequence ID" value="Vigun05g207900.1.v1.2.CDS.1"/>
    <property type="gene ID" value="Vigun05g207900.v1.2"/>
</dbReference>
<proteinExistence type="predicted"/>
<evidence type="ECO:0000313" key="4">
    <source>
        <dbReference type="Proteomes" id="UP000501690"/>
    </source>
</evidence>
<dbReference type="PANTHER" id="PTHR35420">
    <property type="entry name" value="OS02G0198500 PROTEIN"/>
    <property type="match status" value="1"/>
</dbReference>
<keyword evidence="2" id="KW-0812">Transmembrane</keyword>
<accession>A0A4D6NAF9</accession>
<gene>
    <name evidence="3" type="ORF">DEO72_LG10g987</name>
</gene>
<organism evidence="3 4">
    <name type="scientific">Vigna unguiculata</name>
    <name type="common">Cowpea</name>
    <dbReference type="NCBI Taxonomy" id="3917"/>
    <lineage>
        <taxon>Eukaryota</taxon>
        <taxon>Viridiplantae</taxon>
        <taxon>Streptophyta</taxon>
        <taxon>Embryophyta</taxon>
        <taxon>Tracheophyta</taxon>
        <taxon>Spermatophyta</taxon>
        <taxon>Magnoliopsida</taxon>
        <taxon>eudicotyledons</taxon>
        <taxon>Gunneridae</taxon>
        <taxon>Pentapetalae</taxon>
        <taxon>rosids</taxon>
        <taxon>fabids</taxon>
        <taxon>Fabales</taxon>
        <taxon>Fabaceae</taxon>
        <taxon>Papilionoideae</taxon>
        <taxon>50 kb inversion clade</taxon>
        <taxon>NPAAA clade</taxon>
        <taxon>indigoferoid/millettioid clade</taxon>
        <taxon>Phaseoleae</taxon>
        <taxon>Vigna</taxon>
    </lineage>
</organism>
<protein>
    <submittedName>
        <fullName evidence="3">Uncharacterized protein</fullName>
    </submittedName>
</protein>
<dbReference type="AlphaFoldDB" id="A0A4D6NAF9"/>
<keyword evidence="4" id="KW-1185">Reference proteome</keyword>
<feature type="region of interest" description="Disordered" evidence="1">
    <location>
        <begin position="48"/>
        <end position="96"/>
    </location>
</feature>
<reference evidence="3 4" key="1">
    <citation type="submission" date="2019-04" db="EMBL/GenBank/DDBJ databases">
        <title>An improved genome assembly and genetic linkage map for asparagus bean, Vigna unguiculata ssp. sesquipedialis.</title>
        <authorList>
            <person name="Xia Q."/>
            <person name="Zhang R."/>
            <person name="Dong Y."/>
        </authorList>
    </citation>
    <scope>NUCLEOTIDE SEQUENCE [LARGE SCALE GENOMIC DNA]</scope>
    <source>
        <tissue evidence="3">Leaf</tissue>
    </source>
</reference>
<keyword evidence="2" id="KW-0472">Membrane</keyword>
<dbReference type="Proteomes" id="UP000501690">
    <property type="component" value="Linkage Group LG10"/>
</dbReference>
<feature type="transmembrane region" description="Helical" evidence="2">
    <location>
        <begin position="25"/>
        <end position="47"/>
    </location>
</feature>
<evidence type="ECO:0000256" key="1">
    <source>
        <dbReference type="SAM" id="MobiDB-lite"/>
    </source>
</evidence>
<name>A0A4D6NAF9_VIGUN</name>
<evidence type="ECO:0000313" key="3">
    <source>
        <dbReference type="EMBL" id="QCE09764.1"/>
    </source>
</evidence>
<evidence type="ECO:0000256" key="2">
    <source>
        <dbReference type="SAM" id="Phobius"/>
    </source>
</evidence>
<sequence>MAREFLAMFHGGAKEEMIWYNSGTLVLLGIVFLSLLLITMVIFSCGLDDNEPYSRRAQPPRRYNSSRHGGSTTHSRKSDRRLSGLGGDGGGDGGGG</sequence>
<feature type="compositionally biased region" description="Gly residues" evidence="1">
    <location>
        <begin position="84"/>
        <end position="96"/>
    </location>
</feature>
<dbReference type="EMBL" id="CP039354">
    <property type="protein sequence ID" value="QCE09764.1"/>
    <property type="molecule type" value="Genomic_DNA"/>
</dbReference>
<dbReference type="PANTHER" id="PTHR35420:SF2">
    <property type="entry name" value="PROTEIN, PUTATIVE-RELATED"/>
    <property type="match status" value="1"/>
</dbReference>